<organism evidence="2 3">
    <name type="scientific">Linum trigynum</name>
    <dbReference type="NCBI Taxonomy" id="586398"/>
    <lineage>
        <taxon>Eukaryota</taxon>
        <taxon>Viridiplantae</taxon>
        <taxon>Streptophyta</taxon>
        <taxon>Embryophyta</taxon>
        <taxon>Tracheophyta</taxon>
        <taxon>Spermatophyta</taxon>
        <taxon>Magnoliopsida</taxon>
        <taxon>eudicotyledons</taxon>
        <taxon>Gunneridae</taxon>
        <taxon>Pentapetalae</taxon>
        <taxon>rosids</taxon>
        <taxon>fabids</taxon>
        <taxon>Malpighiales</taxon>
        <taxon>Linaceae</taxon>
        <taxon>Linum</taxon>
    </lineage>
</organism>
<proteinExistence type="predicted"/>
<dbReference type="AlphaFoldDB" id="A0AAV2FZK1"/>
<reference evidence="2 3" key="1">
    <citation type="submission" date="2024-04" db="EMBL/GenBank/DDBJ databases">
        <authorList>
            <person name="Fracassetti M."/>
        </authorList>
    </citation>
    <scope>NUCLEOTIDE SEQUENCE [LARGE SCALE GENOMIC DNA]</scope>
</reference>
<evidence type="ECO:0000313" key="2">
    <source>
        <dbReference type="EMBL" id="CAL1403726.1"/>
    </source>
</evidence>
<name>A0AAV2FZK1_9ROSI</name>
<sequence length="106" mass="11737">MAATTLAVIKTVWVLGGDDPGKRKSAGTTMRLAVELGRRFRLLGEQQGGGEGSFGFENGNRARRRRLLHVQVDVVGGEGEEGRGEEQEEARREAMEDKKKGKNLWR</sequence>
<dbReference type="EMBL" id="OZ034820">
    <property type="protein sequence ID" value="CAL1403726.1"/>
    <property type="molecule type" value="Genomic_DNA"/>
</dbReference>
<evidence type="ECO:0000313" key="3">
    <source>
        <dbReference type="Proteomes" id="UP001497516"/>
    </source>
</evidence>
<feature type="compositionally biased region" description="Basic and acidic residues" evidence="1">
    <location>
        <begin position="80"/>
        <end position="99"/>
    </location>
</feature>
<evidence type="ECO:0000256" key="1">
    <source>
        <dbReference type="SAM" id="MobiDB-lite"/>
    </source>
</evidence>
<dbReference type="Proteomes" id="UP001497516">
    <property type="component" value="Chromosome 7"/>
</dbReference>
<gene>
    <name evidence="2" type="ORF">LTRI10_LOCUS43634</name>
</gene>
<accession>A0AAV2FZK1</accession>
<protein>
    <submittedName>
        <fullName evidence="2">Uncharacterized protein</fullName>
    </submittedName>
</protein>
<keyword evidence="3" id="KW-1185">Reference proteome</keyword>
<feature type="region of interest" description="Disordered" evidence="1">
    <location>
        <begin position="75"/>
        <end position="106"/>
    </location>
</feature>